<dbReference type="VEuPathDB" id="FungiDB:D8B26_005042"/>
<protein>
    <submittedName>
        <fullName evidence="1">Predicted protein</fullName>
    </submittedName>
</protein>
<proteinExistence type="predicted"/>
<dbReference type="OMA" id="KACFLCH"/>
<evidence type="ECO:0000313" key="1">
    <source>
        <dbReference type="EMBL" id="EFW18205.1"/>
    </source>
</evidence>
<reference evidence="2" key="1">
    <citation type="journal article" date="2010" name="Genome Res.">
        <title>Population genomic sequencing of Coccidioides fungi reveals recent hybridization and transposon control.</title>
        <authorList>
            <person name="Neafsey D.E."/>
            <person name="Barker B.M."/>
            <person name="Sharpton T.J."/>
            <person name="Stajich J.E."/>
            <person name="Park D.J."/>
            <person name="Whiston E."/>
            <person name="Hung C.-Y."/>
            <person name="McMahan C."/>
            <person name="White J."/>
            <person name="Sykes S."/>
            <person name="Heiman D."/>
            <person name="Young S."/>
            <person name="Zeng Q."/>
            <person name="Abouelleil A."/>
            <person name="Aftuck L."/>
            <person name="Bessette D."/>
            <person name="Brown A."/>
            <person name="FitzGerald M."/>
            <person name="Lui A."/>
            <person name="Macdonald J.P."/>
            <person name="Priest M."/>
            <person name="Orbach M.J."/>
            <person name="Galgiani J.N."/>
            <person name="Kirkland T.N."/>
            <person name="Cole G.T."/>
            <person name="Birren B.W."/>
            <person name="Henn M.R."/>
            <person name="Taylor J.W."/>
            <person name="Rounsley S.D."/>
        </authorList>
    </citation>
    <scope>NUCLEOTIDE SEQUENCE [LARGE SCALE GENOMIC DNA]</scope>
    <source>
        <strain evidence="2">RMSCC 757 / Silveira</strain>
    </source>
</reference>
<dbReference type="Proteomes" id="UP000002497">
    <property type="component" value="Unassembled WGS sequence"/>
</dbReference>
<dbReference type="EMBL" id="GL636492">
    <property type="protein sequence ID" value="EFW18205.1"/>
    <property type="molecule type" value="Genomic_DNA"/>
</dbReference>
<reference evidence="2" key="2">
    <citation type="submission" date="2010-03" db="EMBL/GenBank/DDBJ databases">
        <title>The genome sequence of Coccidioides posadasii strain Silveira.</title>
        <authorList>
            <consortium name="The Broad Institute Genome Sequencing Center for Infectious Disease"/>
            <person name="Neafsey D."/>
            <person name="Orbach M."/>
            <person name="Henn M.R."/>
            <person name="Cole G.T."/>
            <person name="Galgiani J."/>
            <person name="Gardner M.J."/>
            <person name="Kirkland T.N."/>
            <person name="Taylor J.W."/>
            <person name="Young S.K."/>
            <person name="Zeng Q."/>
            <person name="Koehrsen M."/>
            <person name="Alvarado L."/>
            <person name="Berlin A."/>
            <person name="Borenstein D."/>
            <person name="Chapman S.B."/>
            <person name="Chen Z."/>
            <person name="Engels R."/>
            <person name="Freedman E."/>
            <person name="Gellesch M."/>
            <person name="Goldberg J."/>
            <person name="Griggs A."/>
            <person name="Gujja S."/>
            <person name="Heilman E."/>
            <person name="Heiman D."/>
            <person name="Howarth C."/>
            <person name="Jen D."/>
            <person name="Larson L."/>
            <person name="Mehta T."/>
            <person name="Neiman D."/>
            <person name="Park D."/>
            <person name="Pearson M."/>
            <person name="Richards J."/>
            <person name="Roberts A."/>
            <person name="Saif S."/>
            <person name="Shea T."/>
            <person name="Shenoy N."/>
            <person name="Sisk P."/>
            <person name="Stolte C."/>
            <person name="Sykes S."/>
            <person name="Walk T."/>
            <person name="White J."/>
            <person name="Yandava C."/>
            <person name="Haas B."/>
            <person name="Nusbaum C."/>
            <person name="Birren B."/>
        </authorList>
    </citation>
    <scope>NUCLEOTIDE SEQUENCE [LARGE SCALE GENOMIC DNA]</scope>
    <source>
        <strain evidence="2">RMSCC 757 / Silveira</strain>
    </source>
</reference>
<organism evidence="2">
    <name type="scientific">Coccidioides posadasii (strain RMSCC 757 / Silveira)</name>
    <name type="common">Valley fever fungus</name>
    <dbReference type="NCBI Taxonomy" id="443226"/>
    <lineage>
        <taxon>Eukaryota</taxon>
        <taxon>Fungi</taxon>
        <taxon>Dikarya</taxon>
        <taxon>Ascomycota</taxon>
        <taxon>Pezizomycotina</taxon>
        <taxon>Eurotiomycetes</taxon>
        <taxon>Eurotiomycetidae</taxon>
        <taxon>Onygenales</taxon>
        <taxon>Onygenaceae</taxon>
        <taxon>Coccidioides</taxon>
    </lineage>
</organism>
<keyword evidence="2" id="KW-1185">Reference proteome</keyword>
<dbReference type="VEuPathDB" id="FungiDB:CPSG_04891"/>
<sequence length="468" mass="51857">MASLTVTGKARTCFVEAAVLLHALGPVRGEPASQALDHSELGQDREGFLRRKFLDSFAPISCKGGDSVSAACMEDPQPEGTVVRIASNGSVSADILSQAQSIINDLSSIACGGLLSNPALCYSRTDFGSESTRLEKEADILLKIVKMDISRLRIYVDDLRMEQFLSWLDSIARMDGLDRVPQPELLAHYIKLARDVKHNYLELLNAAFSTDTIRCPKWIPIIFKLGQYGIAPRAFIQLAIEFPGLFNPMIVNAIAAPAKVPLQRSDVSLGLALQRLVGENQSRYVSCLTQVWGGTDPEAHFRHQCPDALAIHAEMQLVGFYDLRVERTPSFWFIGDNKVYLRYKKLIAELTHALEGAARQELQHRLGSSWRKLPADSSCGVSLSGLTEPDSIQDMSGALIGSQTNLMHLPLQGTDLAVHECWHERSPYSEMVAHFERADNSLRQDILSIADIVDPKMQKPSGRSWLRF</sequence>
<dbReference type="HOGENOM" id="CLU_032153_0_0_1"/>
<evidence type="ECO:0000313" key="2">
    <source>
        <dbReference type="Proteomes" id="UP000002497"/>
    </source>
</evidence>
<dbReference type="AlphaFoldDB" id="E9D5L1"/>
<gene>
    <name evidence="1" type="ORF">CPSG_04891</name>
</gene>
<accession>E9D5L1</accession>
<name>E9D5L1_COCPS</name>